<evidence type="ECO:0000313" key="2">
    <source>
        <dbReference type="EMBL" id="KAJ7368851.1"/>
    </source>
</evidence>
<reference evidence="2" key="1">
    <citation type="submission" date="2023-03" db="EMBL/GenBank/DDBJ databases">
        <title>Massive genome expansion in bonnet fungi (Mycena s.s.) driven by repeated elements and novel gene families across ecological guilds.</title>
        <authorList>
            <consortium name="Lawrence Berkeley National Laboratory"/>
            <person name="Harder C.B."/>
            <person name="Miyauchi S."/>
            <person name="Viragh M."/>
            <person name="Kuo A."/>
            <person name="Thoen E."/>
            <person name="Andreopoulos B."/>
            <person name="Lu D."/>
            <person name="Skrede I."/>
            <person name="Drula E."/>
            <person name="Henrissat B."/>
            <person name="Morin E."/>
            <person name="Kohler A."/>
            <person name="Barry K."/>
            <person name="LaButti K."/>
            <person name="Morin E."/>
            <person name="Salamov A."/>
            <person name="Lipzen A."/>
            <person name="Mereny Z."/>
            <person name="Hegedus B."/>
            <person name="Baldrian P."/>
            <person name="Stursova M."/>
            <person name="Weitz H."/>
            <person name="Taylor A."/>
            <person name="Grigoriev I.V."/>
            <person name="Nagy L.G."/>
            <person name="Martin F."/>
            <person name="Kauserud H."/>
        </authorList>
    </citation>
    <scope>NUCLEOTIDE SEQUENCE</scope>
    <source>
        <strain evidence="2">CBHHK002</strain>
    </source>
</reference>
<accession>A0AAD7AVM5</accession>
<comment type="caution">
    <text evidence="2">The sequence shown here is derived from an EMBL/GenBank/DDBJ whole genome shotgun (WGS) entry which is preliminary data.</text>
</comment>
<gene>
    <name evidence="2" type="ORF">DFH08DRAFT_762959</name>
</gene>
<name>A0AAD7AVM5_9AGAR</name>
<evidence type="ECO:0000256" key="1">
    <source>
        <dbReference type="SAM" id="Coils"/>
    </source>
</evidence>
<protein>
    <recommendedName>
        <fullName evidence="4">F-box domain-containing protein</fullName>
    </recommendedName>
</protein>
<keyword evidence="3" id="KW-1185">Reference proteome</keyword>
<dbReference type="AlphaFoldDB" id="A0AAD7AVM5"/>
<sequence length="473" mass="53558">MSSHLRRRLAELDAQIVEQKRVLEELQHTRSDVERELHATATYPVVGLPTDITAEIFGHCVQVFEPVLIPYYYTTSAPIVISAVCRAWRDIALATPALWSHLHIFSCSLATQVVSESGLVEGFIDRWLTRAGNRPLWLGFDSRNDNLTLRRLRDIIHRWSHRVEYIHLDIGDRDIRLLGLDSANFPLLKGATLGCDHALSPITDFSGHIFDNAPQFQELHMQYWWGTPSVFMLAWGQLTKFEGAISDLELFTLAPNLTELYCELTADDSFPIITHRSLITLKLDPYSFDIVQYLTLPALRSLDVAHLASYDSLESFLARSSPPLITLSVHGDAQEFESYEDDAESFDLLLRCLPLVAGTLEDLEFSSVSDKDMLSIPHILHPLPNIRTVSLVDLEVPLNLRFLVDFLYERFDKLRSFKVVWPSNVFPFLEGTTYAGPPGTQVYFDTIIGHLSQVAQSGMDIHLGTADKNYLSM</sequence>
<dbReference type="Proteomes" id="UP001218218">
    <property type="component" value="Unassembled WGS sequence"/>
</dbReference>
<feature type="coiled-coil region" evidence="1">
    <location>
        <begin position="9"/>
        <end position="36"/>
    </location>
</feature>
<organism evidence="2 3">
    <name type="scientific">Mycena albidolilacea</name>
    <dbReference type="NCBI Taxonomy" id="1033008"/>
    <lineage>
        <taxon>Eukaryota</taxon>
        <taxon>Fungi</taxon>
        <taxon>Dikarya</taxon>
        <taxon>Basidiomycota</taxon>
        <taxon>Agaricomycotina</taxon>
        <taxon>Agaricomycetes</taxon>
        <taxon>Agaricomycetidae</taxon>
        <taxon>Agaricales</taxon>
        <taxon>Marasmiineae</taxon>
        <taxon>Mycenaceae</taxon>
        <taxon>Mycena</taxon>
    </lineage>
</organism>
<dbReference type="EMBL" id="JARIHO010000001">
    <property type="protein sequence ID" value="KAJ7368851.1"/>
    <property type="molecule type" value="Genomic_DNA"/>
</dbReference>
<proteinExistence type="predicted"/>
<evidence type="ECO:0008006" key="4">
    <source>
        <dbReference type="Google" id="ProtNLM"/>
    </source>
</evidence>
<dbReference type="Gene3D" id="1.20.1280.50">
    <property type="match status" value="1"/>
</dbReference>
<evidence type="ECO:0000313" key="3">
    <source>
        <dbReference type="Proteomes" id="UP001218218"/>
    </source>
</evidence>
<keyword evidence="1" id="KW-0175">Coiled coil</keyword>